<accession>A0A8J3BVC5</accession>
<evidence type="ECO:0000313" key="2">
    <source>
        <dbReference type="Proteomes" id="UP000656042"/>
    </source>
</evidence>
<organism evidence="1 2">
    <name type="scientific">Mangrovihabitans endophyticus</name>
    <dbReference type="NCBI Taxonomy" id="1751298"/>
    <lineage>
        <taxon>Bacteria</taxon>
        <taxon>Bacillati</taxon>
        <taxon>Actinomycetota</taxon>
        <taxon>Actinomycetes</taxon>
        <taxon>Micromonosporales</taxon>
        <taxon>Micromonosporaceae</taxon>
        <taxon>Mangrovihabitans</taxon>
    </lineage>
</organism>
<evidence type="ECO:0000313" key="1">
    <source>
        <dbReference type="EMBL" id="GGK72815.1"/>
    </source>
</evidence>
<name>A0A8J3BVC5_9ACTN</name>
<evidence type="ECO:0008006" key="3">
    <source>
        <dbReference type="Google" id="ProtNLM"/>
    </source>
</evidence>
<gene>
    <name evidence="1" type="ORF">GCM10012284_03430</name>
</gene>
<protein>
    <recommendedName>
        <fullName evidence="3">Thymidylate kinase</fullName>
    </recommendedName>
</protein>
<reference evidence="1" key="2">
    <citation type="submission" date="2020-09" db="EMBL/GenBank/DDBJ databases">
        <authorList>
            <person name="Sun Q."/>
            <person name="Zhou Y."/>
        </authorList>
    </citation>
    <scope>NUCLEOTIDE SEQUENCE</scope>
    <source>
        <strain evidence="1">CGMCC 4.7299</strain>
    </source>
</reference>
<reference evidence="1" key="1">
    <citation type="journal article" date="2014" name="Int. J. Syst. Evol. Microbiol.">
        <title>Complete genome sequence of Corynebacterium casei LMG S-19264T (=DSM 44701T), isolated from a smear-ripened cheese.</title>
        <authorList>
            <consortium name="US DOE Joint Genome Institute (JGI-PGF)"/>
            <person name="Walter F."/>
            <person name="Albersmeier A."/>
            <person name="Kalinowski J."/>
            <person name="Ruckert C."/>
        </authorList>
    </citation>
    <scope>NUCLEOTIDE SEQUENCE</scope>
    <source>
        <strain evidence="1">CGMCC 4.7299</strain>
    </source>
</reference>
<comment type="caution">
    <text evidence="1">The sequence shown here is derived from an EMBL/GenBank/DDBJ whole genome shotgun (WGS) entry which is preliminary data.</text>
</comment>
<dbReference type="Proteomes" id="UP000656042">
    <property type="component" value="Unassembled WGS sequence"/>
</dbReference>
<dbReference type="EMBL" id="BMMX01000001">
    <property type="protein sequence ID" value="GGK72815.1"/>
    <property type="molecule type" value="Genomic_DNA"/>
</dbReference>
<dbReference type="SUPFAM" id="SSF52540">
    <property type="entry name" value="P-loop containing nucleoside triphosphate hydrolases"/>
    <property type="match status" value="1"/>
</dbReference>
<dbReference type="RefSeq" id="WP_189077214.1">
    <property type="nucleotide sequence ID" value="NZ_BMMX01000001.1"/>
</dbReference>
<sequence length="289" mass="31917">MTTTDVPGIGRGVHVALLGLDGSGKTTVARGLVDRLAAQGHKPKFMRWHDILDQVDRGDFPYVTVRQLLVEIWRTRYGGATDAHSLRVQHGPPSYEDFKRARLDPGPVYPVDAHRSGMVASAMLEFVTEMLIHTEVVEKYLSSGRIVVRDGFAYRNAMKVLQVANEIPRDDIPDDFIARAIEFVSETCSSPFLQPDVGVFMKVAPEECYRRIVARGGVGPFEDMGFTGKAGPSSFIELQGALHEEYERAATKWGWHIVDINECSPAEALDAVAEIAIAHVGSLQRTTEP</sequence>
<dbReference type="InterPro" id="IPR027417">
    <property type="entry name" value="P-loop_NTPase"/>
</dbReference>
<dbReference type="Gene3D" id="3.40.50.300">
    <property type="entry name" value="P-loop containing nucleotide triphosphate hydrolases"/>
    <property type="match status" value="1"/>
</dbReference>
<dbReference type="AlphaFoldDB" id="A0A8J3BVC5"/>
<keyword evidence="2" id="KW-1185">Reference proteome</keyword>
<proteinExistence type="predicted"/>